<evidence type="ECO:0000256" key="2">
    <source>
        <dbReference type="ARBA" id="ARBA00022576"/>
    </source>
</evidence>
<dbReference type="PANTHER" id="PTHR11986:SF79">
    <property type="entry name" value="ACETYLORNITHINE AMINOTRANSFERASE, MITOCHONDRIAL"/>
    <property type="match status" value="1"/>
</dbReference>
<keyword evidence="8" id="KW-1185">Reference proteome</keyword>
<evidence type="ECO:0000313" key="7">
    <source>
        <dbReference type="EMBL" id="MDA2813481.1"/>
    </source>
</evidence>
<reference evidence="7 8" key="1">
    <citation type="submission" date="2023-01" db="EMBL/GenBank/DDBJ databases">
        <title>Draft genome sequence of Nocardiopsis sp. RSe5-2 isolated from halophytes.</title>
        <authorList>
            <person name="Duangmal K."/>
            <person name="Chantavorakit T."/>
        </authorList>
    </citation>
    <scope>NUCLEOTIDE SEQUENCE [LARGE SCALE GENOMIC DNA]</scope>
    <source>
        <strain evidence="7 8">RSe5-2</strain>
    </source>
</reference>
<dbReference type="InterPro" id="IPR005814">
    <property type="entry name" value="Aminotrans_3"/>
</dbReference>
<keyword evidence="3" id="KW-0808">Transferase</keyword>
<dbReference type="InterPro" id="IPR015421">
    <property type="entry name" value="PyrdxlP-dep_Trfase_major"/>
</dbReference>
<dbReference type="Pfam" id="PF00202">
    <property type="entry name" value="Aminotran_3"/>
    <property type="match status" value="1"/>
</dbReference>
<name>A0ABT4U957_9ACTN</name>
<dbReference type="SUPFAM" id="SSF53383">
    <property type="entry name" value="PLP-dependent transferases"/>
    <property type="match status" value="1"/>
</dbReference>
<evidence type="ECO:0000256" key="6">
    <source>
        <dbReference type="SAM" id="MobiDB-lite"/>
    </source>
</evidence>
<dbReference type="InterPro" id="IPR015422">
    <property type="entry name" value="PyrdxlP-dep_Trfase_small"/>
</dbReference>
<feature type="compositionally biased region" description="Pro residues" evidence="6">
    <location>
        <begin position="10"/>
        <end position="44"/>
    </location>
</feature>
<dbReference type="Gene3D" id="3.90.1150.10">
    <property type="entry name" value="Aspartate Aminotransferase, domain 1"/>
    <property type="match status" value="1"/>
</dbReference>
<proteinExistence type="inferred from homology"/>
<dbReference type="Proteomes" id="UP001527866">
    <property type="component" value="Unassembled WGS sequence"/>
</dbReference>
<comment type="caution">
    <text evidence="7">The sequence shown here is derived from an EMBL/GenBank/DDBJ whole genome shotgun (WGS) entry which is preliminary data.</text>
</comment>
<organism evidence="7 8">
    <name type="scientific">Nocardiopsis endophytica</name>
    <dbReference type="NCBI Taxonomy" id="3018445"/>
    <lineage>
        <taxon>Bacteria</taxon>
        <taxon>Bacillati</taxon>
        <taxon>Actinomycetota</taxon>
        <taxon>Actinomycetes</taxon>
        <taxon>Streptosporangiales</taxon>
        <taxon>Nocardiopsidaceae</taxon>
        <taxon>Nocardiopsis</taxon>
    </lineage>
</organism>
<feature type="region of interest" description="Disordered" evidence="6">
    <location>
        <begin position="1"/>
        <end position="46"/>
    </location>
</feature>
<evidence type="ECO:0000256" key="3">
    <source>
        <dbReference type="ARBA" id="ARBA00022679"/>
    </source>
</evidence>
<comment type="cofactor">
    <cofactor evidence="1">
        <name>pyridoxal 5'-phosphate</name>
        <dbReference type="ChEBI" id="CHEBI:597326"/>
    </cofactor>
</comment>
<dbReference type="EMBL" id="JAQFWQ010000079">
    <property type="protein sequence ID" value="MDA2813481.1"/>
    <property type="molecule type" value="Genomic_DNA"/>
</dbReference>
<accession>A0ABT4U957</accession>
<keyword evidence="2 7" id="KW-0032">Aminotransferase</keyword>
<comment type="similarity">
    <text evidence="5">Belongs to the class-III pyridoxal-phosphate-dependent aminotransferase family.</text>
</comment>
<evidence type="ECO:0000313" key="8">
    <source>
        <dbReference type="Proteomes" id="UP001527866"/>
    </source>
</evidence>
<dbReference type="Gene3D" id="3.40.640.10">
    <property type="entry name" value="Type I PLP-dependent aspartate aminotransferase-like (Major domain)"/>
    <property type="match status" value="1"/>
</dbReference>
<evidence type="ECO:0000256" key="4">
    <source>
        <dbReference type="ARBA" id="ARBA00022898"/>
    </source>
</evidence>
<gene>
    <name evidence="7" type="ORF">O4J56_22740</name>
</gene>
<evidence type="ECO:0000256" key="1">
    <source>
        <dbReference type="ARBA" id="ARBA00001933"/>
    </source>
</evidence>
<dbReference type="InterPro" id="IPR015424">
    <property type="entry name" value="PyrdxlP-dep_Trfase"/>
</dbReference>
<dbReference type="GO" id="GO:0008483">
    <property type="term" value="F:transaminase activity"/>
    <property type="evidence" value="ECO:0007669"/>
    <property type="project" value="UniProtKB-KW"/>
</dbReference>
<sequence>MTEPTTTGPAPGPHAEPPEPSPAPAPSSAPSAAPPSAPGGPPLPSASELITVEQAEAMDTAQVHELYRAHVSRSQVSLIGTFGFGRDLVDHAEGAWIHLRDGRRVLDFTGGVGVLNHGHNHPRILAARRRFQERRRMEVHKNYLSPYVAALGHNLAALLPGDLSVSYFPNSGAEAVEGAVKLAYKYHGGRRGTVLHTDIAFHGKLLGAGSLTASPEVHFPYPRIPGTDAFAYDDTASFLTALERHTGPRGESDVYAVVLEPFSASSLRECSPEFLHEVRSACTERDIVLVFDEVYTGWGKTGALFHFMHHPGLVPDVVATSKSFGGGKSSISGYIAREPVFRAAYDNLADATLHSTTYYGFGEETATAMEAVSVAVEEDFPGRARALGARLESGLARIARRHPRLVRRVAGRGALHGVFLTPGPRVPDAWREVLPSAAGDPQAVSKLLTGAVVAALYRDHGVLTFFGSNRRIALIVSPPLVAEPDEADLFLDALDEVLSRGPARLLAGLVREKASS</sequence>
<dbReference type="PIRSF" id="PIRSF000521">
    <property type="entry name" value="Transaminase_4ab_Lys_Orn"/>
    <property type="match status" value="1"/>
</dbReference>
<protein>
    <submittedName>
        <fullName evidence="7">Aminotransferase class III-fold pyridoxal phosphate-dependent enzyme</fullName>
    </submittedName>
</protein>
<keyword evidence="4 5" id="KW-0663">Pyridoxal phosphate</keyword>
<dbReference type="PANTHER" id="PTHR11986">
    <property type="entry name" value="AMINOTRANSFERASE CLASS III"/>
    <property type="match status" value="1"/>
</dbReference>
<dbReference type="RefSeq" id="WP_270688502.1">
    <property type="nucleotide sequence ID" value="NZ_JAQFWQ010000079.1"/>
</dbReference>
<dbReference type="InterPro" id="IPR050103">
    <property type="entry name" value="Class-III_PLP-dep_AT"/>
</dbReference>
<evidence type="ECO:0000256" key="5">
    <source>
        <dbReference type="RuleBase" id="RU003560"/>
    </source>
</evidence>